<dbReference type="PANTHER" id="PTHR32204:SF0">
    <property type="entry name" value="ATPASE RAVA"/>
    <property type="match status" value="1"/>
</dbReference>
<protein>
    <recommendedName>
        <fullName evidence="1">AAA+ ATPase domain-containing protein</fullName>
    </recommendedName>
</protein>
<dbReference type="RefSeq" id="WP_251972144.1">
    <property type="nucleotide sequence ID" value="NZ_AP025730.1"/>
</dbReference>
<accession>A0ABM7YI60</accession>
<dbReference type="InterPro" id="IPR041538">
    <property type="entry name" value="RavA-like_AAA_lid"/>
</dbReference>
<organism evidence="2 3">
    <name type="scientific">Sphaerotilus microaerophilus</name>
    <dbReference type="NCBI Taxonomy" id="2914710"/>
    <lineage>
        <taxon>Bacteria</taxon>
        <taxon>Pseudomonadati</taxon>
        <taxon>Pseudomonadota</taxon>
        <taxon>Betaproteobacteria</taxon>
        <taxon>Burkholderiales</taxon>
        <taxon>Sphaerotilaceae</taxon>
        <taxon>Sphaerotilus</taxon>
    </lineage>
</organism>
<dbReference type="InterPro" id="IPR003593">
    <property type="entry name" value="AAA+_ATPase"/>
</dbReference>
<dbReference type="Pfam" id="PF17868">
    <property type="entry name" value="AAA_lid_8"/>
    <property type="match status" value="1"/>
</dbReference>
<dbReference type="Pfam" id="PF20030">
    <property type="entry name" value="bpMoxR"/>
    <property type="match status" value="1"/>
</dbReference>
<dbReference type="InterPro" id="IPR027417">
    <property type="entry name" value="P-loop_NTPase"/>
</dbReference>
<evidence type="ECO:0000259" key="1">
    <source>
        <dbReference type="SMART" id="SM00382"/>
    </source>
</evidence>
<evidence type="ECO:0000313" key="3">
    <source>
        <dbReference type="Proteomes" id="UP001057498"/>
    </source>
</evidence>
<gene>
    <name evidence="2" type="ORF">CATMQ487_08670</name>
</gene>
<dbReference type="Gene3D" id="3.40.50.300">
    <property type="entry name" value="P-loop containing nucleotide triphosphate hydrolases"/>
    <property type="match status" value="1"/>
</dbReference>
<reference evidence="2" key="1">
    <citation type="submission" date="2022-04" db="EMBL/GenBank/DDBJ databases">
        <title>Whole genome sequence of Sphaerotilus sp. FB-5.</title>
        <authorList>
            <person name="Takeda M."/>
            <person name="Narihara S."/>
            <person name="Akimoto M."/>
            <person name="Akimoto R."/>
            <person name="Nishiyashiki S."/>
            <person name="Murakami T."/>
        </authorList>
    </citation>
    <scope>NUCLEOTIDE SEQUENCE</scope>
    <source>
        <strain evidence="2">FB-5</strain>
    </source>
</reference>
<dbReference type="InterPro" id="IPR050513">
    <property type="entry name" value="RavA_ATPases"/>
</dbReference>
<dbReference type="SUPFAM" id="SSF52540">
    <property type="entry name" value="P-loop containing nucleoside triphosphate hydrolases"/>
    <property type="match status" value="1"/>
</dbReference>
<dbReference type="EMBL" id="AP025730">
    <property type="protein sequence ID" value="BDI03897.1"/>
    <property type="molecule type" value="Genomic_DNA"/>
</dbReference>
<proteinExistence type="predicted"/>
<dbReference type="PANTHER" id="PTHR32204">
    <property type="entry name" value="ATPASE RAVA"/>
    <property type="match status" value="1"/>
</dbReference>
<dbReference type="SMART" id="SM00382">
    <property type="entry name" value="AAA"/>
    <property type="match status" value="1"/>
</dbReference>
<evidence type="ECO:0000313" key="2">
    <source>
        <dbReference type="EMBL" id="BDI03897.1"/>
    </source>
</evidence>
<keyword evidence="3" id="KW-1185">Reference proteome</keyword>
<sequence>MTVPNPPHALRPRLSAWLATLEAGLLERSSAVRLALLAALAGEHVLLIGPPGTAKSELARRLHRAFDGAGYFERLLTRFSTPEELFGPLSLKALEDDRYERLTTGFLPTAGIAFLDEVFKANSAILNALLTLLNEREFDNGSGRLRTPLVSVIGASNEVPADEALQAFFDRFLLRVPVAPVSDAAFSALLGLGEATASGDGAAAAPAPIGPAERTALQAAADRVRLGDAALQGCSALRGWLAARQWPVSDRRWRQWVGLMRVAAGSEGREELDALDLWLAPYVVSGRPEQVGEVQQWFEAEWLDCTAREAPWLERAVQTFEQQLQLEASAQADESDDAAGKLALARALRRGDGSEGGSQDDGMLRIVSARLEEQMRRHWSCVHIAARLAQVDEILAHIARERAPIAEQAAGLAARLAQRLWLPPELGQRLQAGPAATLALLDSLAARLQATRAGFAALPVDEALPAAVPEPVTVPA</sequence>
<dbReference type="CDD" id="cd00009">
    <property type="entry name" value="AAA"/>
    <property type="match status" value="1"/>
</dbReference>
<feature type="domain" description="AAA+ ATPase" evidence="1">
    <location>
        <begin position="41"/>
        <end position="182"/>
    </location>
</feature>
<dbReference type="Proteomes" id="UP001057498">
    <property type="component" value="Chromosome"/>
</dbReference>
<dbReference type="InterPro" id="IPR045427">
    <property type="entry name" value="MoxR"/>
</dbReference>
<name>A0ABM7YI60_9BURK</name>